<name>A0A835KAI9_9ROSI</name>
<dbReference type="AlphaFoldDB" id="A0A835KAI9"/>
<comment type="caution">
    <text evidence="2">The sequence shown here is derived from an EMBL/GenBank/DDBJ whole genome shotgun (WGS) entry which is preliminary data.</text>
</comment>
<dbReference type="SUPFAM" id="SSF50386">
    <property type="entry name" value="STI-like"/>
    <property type="match status" value="1"/>
</dbReference>
<feature type="chain" id="PRO_5032634052" evidence="1">
    <location>
        <begin position="25"/>
        <end position="238"/>
    </location>
</feature>
<dbReference type="Pfam" id="PF00197">
    <property type="entry name" value="Kunitz_legume"/>
    <property type="match status" value="1"/>
</dbReference>
<dbReference type="GO" id="GO:0004866">
    <property type="term" value="F:endopeptidase inhibitor activity"/>
    <property type="evidence" value="ECO:0007669"/>
    <property type="project" value="InterPro"/>
</dbReference>
<dbReference type="PANTHER" id="PTHR33107">
    <property type="entry name" value="KUNITZ TRYPSIN INHIBITOR 2"/>
    <property type="match status" value="1"/>
</dbReference>
<keyword evidence="3" id="KW-1185">Reference proteome</keyword>
<protein>
    <submittedName>
        <fullName evidence="2">Uncharacterized protein</fullName>
    </submittedName>
</protein>
<dbReference type="PANTHER" id="PTHR33107:SF5">
    <property type="entry name" value="KUNITZ TRYPSIN INHIBITOR 5"/>
    <property type="match status" value="1"/>
</dbReference>
<dbReference type="Gene3D" id="2.80.10.50">
    <property type="match status" value="1"/>
</dbReference>
<evidence type="ECO:0000256" key="1">
    <source>
        <dbReference type="SAM" id="SignalP"/>
    </source>
</evidence>
<reference evidence="2 3" key="1">
    <citation type="submission" date="2020-10" db="EMBL/GenBank/DDBJ databases">
        <title>Plant Genome Project.</title>
        <authorList>
            <person name="Zhang R.-G."/>
        </authorList>
    </citation>
    <scope>NUCLEOTIDE SEQUENCE [LARGE SCALE GENOMIC DNA]</scope>
    <source>
        <strain evidence="2">FAFU-HL-1</strain>
        <tissue evidence="2">Leaf</tissue>
    </source>
</reference>
<gene>
    <name evidence="2" type="ORF">SADUNF_Sadunf04G0047500</name>
</gene>
<dbReference type="Proteomes" id="UP000657918">
    <property type="component" value="Chromosome 4"/>
</dbReference>
<accession>A0A835KAI9</accession>
<dbReference type="EMBL" id="JADGMS010000004">
    <property type="protein sequence ID" value="KAF9683757.1"/>
    <property type="molecule type" value="Genomic_DNA"/>
</dbReference>
<dbReference type="InterPro" id="IPR011065">
    <property type="entry name" value="Kunitz_inhibitor_STI-like_sf"/>
</dbReference>
<dbReference type="OrthoDB" id="10460848at2759"/>
<evidence type="ECO:0000313" key="2">
    <source>
        <dbReference type="EMBL" id="KAF9683757.1"/>
    </source>
</evidence>
<organism evidence="2 3">
    <name type="scientific">Salix dunnii</name>
    <dbReference type="NCBI Taxonomy" id="1413687"/>
    <lineage>
        <taxon>Eukaryota</taxon>
        <taxon>Viridiplantae</taxon>
        <taxon>Streptophyta</taxon>
        <taxon>Embryophyta</taxon>
        <taxon>Tracheophyta</taxon>
        <taxon>Spermatophyta</taxon>
        <taxon>Magnoliopsida</taxon>
        <taxon>eudicotyledons</taxon>
        <taxon>Gunneridae</taxon>
        <taxon>Pentapetalae</taxon>
        <taxon>rosids</taxon>
        <taxon>fabids</taxon>
        <taxon>Malpighiales</taxon>
        <taxon>Salicaceae</taxon>
        <taxon>Saliceae</taxon>
        <taxon>Salix</taxon>
    </lineage>
</organism>
<dbReference type="InterPro" id="IPR002160">
    <property type="entry name" value="Prot_inh_Kunz-lg"/>
</dbReference>
<proteinExistence type="predicted"/>
<sequence>MESTTLLLLSYLYKVFFFTKQSLAADEVAELDIVGEELKAGTEYYILPVLRRRGGGLTMISNKRGCHLLLSKSFEVSKGLPLTFTPAAMFLLILTPSLQLKHLVPNQQYRRFRILSTPRNNRLLLLVGLKKILIEKADDDYKLVFCSKDNGVGTLSISDALQPFKVQLKKALKTTSSGTAVPVQQHPCPGKEDEGRLIAWKRDNLGGDTITGDGERVVPITEDGEDEGRFNIMETRKR</sequence>
<evidence type="ECO:0000313" key="3">
    <source>
        <dbReference type="Proteomes" id="UP000657918"/>
    </source>
</evidence>
<feature type="signal peptide" evidence="1">
    <location>
        <begin position="1"/>
        <end position="24"/>
    </location>
</feature>
<keyword evidence="1" id="KW-0732">Signal</keyword>
<dbReference type="SMART" id="SM00452">
    <property type="entry name" value="STI"/>
    <property type="match status" value="1"/>
</dbReference>